<comment type="caution">
    <text evidence="1">The sequence shown here is derived from an EMBL/GenBank/DDBJ whole genome shotgun (WGS) entry which is preliminary data.</text>
</comment>
<keyword evidence="2" id="KW-1185">Reference proteome</keyword>
<reference evidence="1 2" key="1">
    <citation type="submission" date="2020-07" db="EMBL/GenBank/DDBJ databases">
        <title>Genomic Encyclopedia of Type Strains, Phase IV (KMG-V): Genome sequencing to study the core and pangenomes of soil and plant-associated prokaryotes.</title>
        <authorList>
            <person name="Whitman W."/>
        </authorList>
    </citation>
    <scope>NUCLEOTIDE SEQUENCE [LARGE SCALE GENOMIC DNA]</scope>
    <source>
        <strain evidence="1 2">AN3</strain>
    </source>
</reference>
<protein>
    <submittedName>
        <fullName evidence="1">Uncharacterized protein</fullName>
    </submittedName>
</protein>
<evidence type="ECO:0000313" key="1">
    <source>
        <dbReference type="EMBL" id="MBA8881664.1"/>
    </source>
</evidence>
<evidence type="ECO:0000313" key="2">
    <source>
        <dbReference type="Proteomes" id="UP000549052"/>
    </source>
</evidence>
<dbReference type="Proteomes" id="UP000549052">
    <property type="component" value="Unassembled WGS sequence"/>
</dbReference>
<proteinExistence type="predicted"/>
<gene>
    <name evidence="1" type="ORF">FHW16_005409</name>
</gene>
<sequence length="93" mass="10828">MKQQYNEAEIAARFICVDCSVDTCESNEYYMVQDAVWKEAGMTPDGGMLCLGCLEDRLKRQLKPHDFPDYPINHGVFPRFDRMMNRLGYRRAA</sequence>
<dbReference type="AlphaFoldDB" id="A0A839EVX4"/>
<accession>A0A839EVX4</accession>
<dbReference type="EMBL" id="JACGXN010000016">
    <property type="protein sequence ID" value="MBA8881664.1"/>
    <property type="molecule type" value="Genomic_DNA"/>
</dbReference>
<name>A0A839EVX4_9HYPH</name>
<organism evidence="1 2">
    <name type="scientific">Phyllobacterium myrsinacearum</name>
    <dbReference type="NCBI Taxonomy" id="28101"/>
    <lineage>
        <taxon>Bacteria</taxon>
        <taxon>Pseudomonadati</taxon>
        <taxon>Pseudomonadota</taxon>
        <taxon>Alphaproteobacteria</taxon>
        <taxon>Hyphomicrobiales</taxon>
        <taxon>Phyllobacteriaceae</taxon>
        <taxon>Phyllobacterium</taxon>
    </lineage>
</organism>